<accession>A0A6A6R179</accession>
<dbReference type="InterPro" id="IPR003953">
    <property type="entry name" value="FAD-dep_OxRdtase_2_FAD-bd"/>
</dbReference>
<dbReference type="PANTHER" id="PTHR43400">
    <property type="entry name" value="FUMARATE REDUCTASE"/>
    <property type="match status" value="1"/>
</dbReference>
<dbReference type="PANTHER" id="PTHR43400:SF7">
    <property type="entry name" value="FAD-DEPENDENT OXIDOREDUCTASE 2 FAD BINDING DOMAIN-CONTAINING PROTEIN"/>
    <property type="match status" value="1"/>
</dbReference>
<evidence type="ECO:0000256" key="3">
    <source>
        <dbReference type="ARBA" id="ARBA00022827"/>
    </source>
</evidence>
<dbReference type="EMBL" id="MU004186">
    <property type="protein sequence ID" value="KAF2497583.1"/>
    <property type="molecule type" value="Genomic_DNA"/>
</dbReference>
<dbReference type="InterPro" id="IPR027477">
    <property type="entry name" value="Succ_DH/fumarate_Rdtase_cat_sf"/>
</dbReference>
<protein>
    <submittedName>
        <fullName evidence="6">Fumarate reductase flavo protein subunit</fullName>
    </submittedName>
</protein>
<gene>
    <name evidence="6" type="ORF">BU16DRAFT_525224</name>
</gene>
<dbReference type="InterPro" id="IPR050315">
    <property type="entry name" value="FAD-oxidoreductase_2"/>
</dbReference>
<dbReference type="AlphaFoldDB" id="A0A6A6R179"/>
<dbReference type="SUPFAM" id="SSF56425">
    <property type="entry name" value="Succinate dehydrogenase/fumarate reductase flavoprotein, catalytic domain"/>
    <property type="match status" value="1"/>
</dbReference>
<dbReference type="OrthoDB" id="7777654at2759"/>
<dbReference type="Gene3D" id="3.90.700.10">
    <property type="entry name" value="Succinate dehydrogenase/fumarate reductase flavoprotein, catalytic domain"/>
    <property type="match status" value="1"/>
</dbReference>
<evidence type="ECO:0000313" key="6">
    <source>
        <dbReference type="EMBL" id="KAF2497583.1"/>
    </source>
</evidence>
<evidence type="ECO:0000313" key="7">
    <source>
        <dbReference type="Proteomes" id="UP000799750"/>
    </source>
</evidence>
<feature type="domain" description="FAD-dependent oxidoreductase 2 FAD-binding" evidence="5">
    <location>
        <begin position="7"/>
        <end position="495"/>
    </location>
</feature>
<dbReference type="SUPFAM" id="SSF51905">
    <property type="entry name" value="FAD/NAD(P)-binding domain"/>
    <property type="match status" value="1"/>
</dbReference>
<evidence type="ECO:0000256" key="4">
    <source>
        <dbReference type="ARBA" id="ARBA00023002"/>
    </source>
</evidence>
<evidence type="ECO:0000256" key="1">
    <source>
        <dbReference type="ARBA" id="ARBA00001974"/>
    </source>
</evidence>
<name>A0A6A6R179_9PEZI</name>
<reference evidence="6" key="1">
    <citation type="journal article" date="2020" name="Stud. Mycol.">
        <title>101 Dothideomycetes genomes: a test case for predicting lifestyles and emergence of pathogens.</title>
        <authorList>
            <person name="Haridas S."/>
            <person name="Albert R."/>
            <person name="Binder M."/>
            <person name="Bloem J."/>
            <person name="Labutti K."/>
            <person name="Salamov A."/>
            <person name="Andreopoulos B."/>
            <person name="Baker S."/>
            <person name="Barry K."/>
            <person name="Bills G."/>
            <person name="Bluhm B."/>
            <person name="Cannon C."/>
            <person name="Castanera R."/>
            <person name="Culley D."/>
            <person name="Daum C."/>
            <person name="Ezra D."/>
            <person name="Gonzalez J."/>
            <person name="Henrissat B."/>
            <person name="Kuo A."/>
            <person name="Liang C."/>
            <person name="Lipzen A."/>
            <person name="Lutzoni F."/>
            <person name="Magnuson J."/>
            <person name="Mondo S."/>
            <person name="Nolan M."/>
            <person name="Ohm R."/>
            <person name="Pangilinan J."/>
            <person name="Park H.-J."/>
            <person name="Ramirez L."/>
            <person name="Alfaro M."/>
            <person name="Sun H."/>
            <person name="Tritt A."/>
            <person name="Yoshinaga Y."/>
            <person name="Zwiers L.-H."/>
            <person name="Turgeon B."/>
            <person name="Goodwin S."/>
            <person name="Spatafora J."/>
            <person name="Crous P."/>
            <person name="Grigoriev I."/>
        </authorList>
    </citation>
    <scope>NUCLEOTIDE SEQUENCE</scope>
    <source>
        <strain evidence="6">CBS 269.34</strain>
    </source>
</reference>
<keyword evidence="4" id="KW-0560">Oxidoreductase</keyword>
<organism evidence="6 7">
    <name type="scientific">Lophium mytilinum</name>
    <dbReference type="NCBI Taxonomy" id="390894"/>
    <lineage>
        <taxon>Eukaryota</taxon>
        <taxon>Fungi</taxon>
        <taxon>Dikarya</taxon>
        <taxon>Ascomycota</taxon>
        <taxon>Pezizomycotina</taxon>
        <taxon>Dothideomycetes</taxon>
        <taxon>Pleosporomycetidae</taxon>
        <taxon>Mytilinidiales</taxon>
        <taxon>Mytilinidiaceae</taxon>
        <taxon>Lophium</taxon>
    </lineage>
</organism>
<dbReference type="GO" id="GO:0016491">
    <property type="term" value="F:oxidoreductase activity"/>
    <property type="evidence" value="ECO:0007669"/>
    <property type="project" value="UniProtKB-KW"/>
</dbReference>
<dbReference type="Gene3D" id="3.50.50.60">
    <property type="entry name" value="FAD/NAD(P)-binding domain"/>
    <property type="match status" value="1"/>
</dbReference>
<dbReference type="NCBIfam" id="NF006130">
    <property type="entry name" value="PRK08274.1"/>
    <property type="match status" value="1"/>
</dbReference>
<comment type="cofactor">
    <cofactor evidence="1">
        <name>FAD</name>
        <dbReference type="ChEBI" id="CHEBI:57692"/>
    </cofactor>
</comment>
<keyword evidence="7" id="KW-1185">Reference proteome</keyword>
<dbReference type="InterPro" id="IPR036188">
    <property type="entry name" value="FAD/NAD-bd_sf"/>
</dbReference>
<evidence type="ECO:0000256" key="2">
    <source>
        <dbReference type="ARBA" id="ARBA00022630"/>
    </source>
</evidence>
<keyword evidence="2" id="KW-0285">Flavoprotein</keyword>
<proteinExistence type="predicted"/>
<dbReference type="Proteomes" id="UP000799750">
    <property type="component" value="Unassembled WGS sequence"/>
</dbReference>
<keyword evidence="3" id="KW-0274">FAD</keyword>
<evidence type="ECO:0000259" key="5">
    <source>
        <dbReference type="Pfam" id="PF00890"/>
    </source>
</evidence>
<sequence>MSALVYDVVIVGSGNAGFCAAASAVESGASRVLLLEKAPLAWAGGNSTFTAGAYRTVFRSLADVLPLVNNVPPNLTPQIDMAPYTETDFLHDLQRVTNGRCDPQLAAALVGESRVTTKWLAQNGIKFQLSFKRQAYEIEGRWKFWGGMVLMVQDGGKGLTRQHQENARRKGVEVRYESPVVGLLCNDGGQVTGVSVKGENGKTYSVLARGGVVLCAGGFEANPSMRAQYLGPGWDLAYVRGSPYNTGECLNMAISEVSAKSAGNWSGCHSTCWDANAPTDAGDQNLTNQFTKSGYPLGLMFNVNGRRFVDEGLDLRNYTYAKFGREILAQEDGVAFQLWDAEGAKWLREEEYASDVVERISADTLEDLAAKLIPKGLKSPTNLVESIREYNKAVQSHRKKHPELIFDPSKKDGLSTRCSAGGLQLDKTNWALPIAKAPLLAVKVTCGVTFTFGGLKVVPKTSSVVSELTRKPIPGLYAAGEMVGGLFYGNYPGGSGLTSGAVFGRQAGRSAAQRATELKSTRAVL</sequence>
<dbReference type="Pfam" id="PF00890">
    <property type="entry name" value="FAD_binding_2"/>
    <property type="match status" value="1"/>
</dbReference>